<dbReference type="OrthoDB" id="5224238at2759"/>
<evidence type="ECO:0000313" key="3">
    <source>
        <dbReference type="Proteomes" id="UP000887226"/>
    </source>
</evidence>
<evidence type="ECO:0000256" key="1">
    <source>
        <dbReference type="SAM" id="MobiDB-lite"/>
    </source>
</evidence>
<keyword evidence="3" id="KW-1185">Reference proteome</keyword>
<feature type="compositionally biased region" description="Basic and acidic residues" evidence="1">
    <location>
        <begin position="174"/>
        <end position="187"/>
    </location>
</feature>
<dbReference type="EMBL" id="MU253737">
    <property type="protein sequence ID" value="KAG9249312.1"/>
    <property type="molecule type" value="Genomic_DNA"/>
</dbReference>
<gene>
    <name evidence="2" type="ORF">BJ878DRAFT_475716</name>
</gene>
<sequence length="352" mass="39841">MAHFVADGEITRLLVISQFKSRWVLRSIFGLFLKANVNPLLKLITDTYQVNEYHARHNIYFQNYLREHDHRVIAQDDTWSAYNVLKALKDRHLPTSCSPERLRSIFSSLPNLHTLDVTLRACPFTTDDTAFLSQIWTIPSTRLLPQVATTERFTAILCCLKPPSEDTPSSLTLSKDDSTTWSQEEKTSTGFSVPVPLKHLTHDRLPFEFFAQKLSLINTFCTIFTTLECLSLTLDYSELPNNLHTTQAFTNLPHCLHSPPYLQTLTLCMLGRHKPSISPLLTLLTPDTNTPNPPPFPKLHKLTLSGVSCTSPELSSFLLAQKALRKLRLDGEGLRRKHQGVNGGVHLVEGTW</sequence>
<accession>A0A9P8CJS8</accession>
<dbReference type="Proteomes" id="UP000887226">
    <property type="component" value="Unassembled WGS sequence"/>
</dbReference>
<name>A0A9P8CJS8_9HELO</name>
<evidence type="ECO:0000313" key="2">
    <source>
        <dbReference type="EMBL" id="KAG9249312.1"/>
    </source>
</evidence>
<protein>
    <submittedName>
        <fullName evidence="2">Uncharacterized protein</fullName>
    </submittedName>
</protein>
<dbReference type="AlphaFoldDB" id="A0A9P8CJS8"/>
<feature type="region of interest" description="Disordered" evidence="1">
    <location>
        <begin position="164"/>
        <end position="187"/>
    </location>
</feature>
<organism evidence="2 3">
    <name type="scientific">Calycina marina</name>
    <dbReference type="NCBI Taxonomy" id="1763456"/>
    <lineage>
        <taxon>Eukaryota</taxon>
        <taxon>Fungi</taxon>
        <taxon>Dikarya</taxon>
        <taxon>Ascomycota</taxon>
        <taxon>Pezizomycotina</taxon>
        <taxon>Leotiomycetes</taxon>
        <taxon>Helotiales</taxon>
        <taxon>Pezizellaceae</taxon>
        <taxon>Calycina</taxon>
    </lineage>
</organism>
<reference evidence="2" key="1">
    <citation type="journal article" date="2021" name="IMA Fungus">
        <title>Genomic characterization of three marine fungi, including Emericellopsis atlantica sp. nov. with signatures of a generalist lifestyle and marine biomass degradation.</title>
        <authorList>
            <person name="Hagestad O.C."/>
            <person name="Hou L."/>
            <person name="Andersen J.H."/>
            <person name="Hansen E.H."/>
            <person name="Altermark B."/>
            <person name="Li C."/>
            <person name="Kuhnert E."/>
            <person name="Cox R.J."/>
            <person name="Crous P.W."/>
            <person name="Spatafora J.W."/>
            <person name="Lail K."/>
            <person name="Amirebrahimi M."/>
            <person name="Lipzen A."/>
            <person name="Pangilinan J."/>
            <person name="Andreopoulos W."/>
            <person name="Hayes R.D."/>
            <person name="Ng V."/>
            <person name="Grigoriev I.V."/>
            <person name="Jackson S.A."/>
            <person name="Sutton T.D.S."/>
            <person name="Dobson A.D.W."/>
            <person name="Rama T."/>
        </authorList>
    </citation>
    <scope>NUCLEOTIDE SEQUENCE</scope>
    <source>
        <strain evidence="2">TRa3180A</strain>
    </source>
</reference>
<proteinExistence type="predicted"/>
<comment type="caution">
    <text evidence="2">The sequence shown here is derived from an EMBL/GenBank/DDBJ whole genome shotgun (WGS) entry which is preliminary data.</text>
</comment>